<proteinExistence type="predicted"/>
<protein>
    <submittedName>
        <fullName evidence="1">Uncharacterized protein</fullName>
    </submittedName>
</protein>
<sequence length="98" mass="11465">MSGSDPSPVDRYVRHSSILLRLAFLPRFLRIPSLSNDQQLIRARRPLDRILFHALFPRKIAFINRVRADENHRVVTVLKLTPQVTNVHFLIPRYSPNI</sequence>
<reference evidence="1" key="1">
    <citation type="submission" date="2006-08" db="EMBL/GenBank/DDBJ databases">
        <title>Complete sequence of Chromosome 3 of Burkholderia cepacia AMMD.</title>
        <authorList>
            <consortium name="US DOE Joint Genome Institute"/>
            <person name="Copeland A."/>
            <person name="Lucas S."/>
            <person name="Lapidus A."/>
            <person name="Barry K."/>
            <person name="Detter J.C."/>
            <person name="Glavina del Rio T."/>
            <person name="Hammon N."/>
            <person name="Israni S."/>
            <person name="Pitluck S."/>
            <person name="Bruce D."/>
            <person name="Chain P."/>
            <person name="Malfatti S."/>
            <person name="Shin M."/>
            <person name="Vergez L."/>
            <person name="Schmutz J."/>
            <person name="Larimer F."/>
            <person name="Land M."/>
            <person name="Hauser L."/>
            <person name="Kyrpides N."/>
            <person name="Kim E."/>
            <person name="Parke J."/>
            <person name="Coenye T."/>
            <person name="Konstantinidis K."/>
            <person name="Ramette A."/>
            <person name="Tiedje J."/>
            <person name="Richardson P."/>
        </authorList>
    </citation>
    <scope>NUCLEOTIDE SEQUENCE</scope>
    <source>
        <strain evidence="1">AMMD</strain>
    </source>
</reference>
<dbReference type="AlphaFoldDB" id="Q0B233"/>
<evidence type="ECO:0000313" key="1">
    <source>
        <dbReference type="EMBL" id="ABI91790.1"/>
    </source>
</evidence>
<dbReference type="Proteomes" id="UP000000662">
    <property type="component" value="Chromosome 3"/>
</dbReference>
<dbReference type="KEGG" id="bam:Bamb_6246"/>
<dbReference type="EMBL" id="CP000442">
    <property type="protein sequence ID" value="ABI91790.1"/>
    <property type="molecule type" value="Genomic_DNA"/>
</dbReference>
<name>Q0B233_BURCM</name>
<organism evidence="1 2">
    <name type="scientific">Burkholderia ambifaria (strain ATCC BAA-244 / DSM 16087 / CCUG 44356 / LMG 19182 / AMMD)</name>
    <name type="common">Burkholderia cepacia (strain AMMD)</name>
    <dbReference type="NCBI Taxonomy" id="339670"/>
    <lineage>
        <taxon>Bacteria</taxon>
        <taxon>Pseudomonadati</taxon>
        <taxon>Pseudomonadota</taxon>
        <taxon>Betaproteobacteria</taxon>
        <taxon>Burkholderiales</taxon>
        <taxon>Burkholderiaceae</taxon>
        <taxon>Burkholderia</taxon>
        <taxon>Burkholderia cepacia complex</taxon>
    </lineage>
</organism>
<keyword evidence="2" id="KW-1185">Reference proteome</keyword>
<evidence type="ECO:0000313" key="2">
    <source>
        <dbReference type="Proteomes" id="UP000000662"/>
    </source>
</evidence>
<gene>
    <name evidence="1" type="ordered locus">Bamb_6246</name>
</gene>
<accession>Q0B233</accession>